<protein>
    <recommendedName>
        <fullName evidence="1">CobN/magnesium chelatase domain-containing protein</fullName>
    </recommendedName>
</protein>
<feature type="non-terminal residue" evidence="2">
    <location>
        <position position="459"/>
    </location>
</feature>
<dbReference type="AlphaFoldDB" id="A0A520KXS9"/>
<organism evidence="2 3">
    <name type="scientific">Candidatus Methanolliviera hydrocarbonicum</name>
    <dbReference type="NCBI Taxonomy" id="2491085"/>
    <lineage>
        <taxon>Archaea</taxon>
        <taxon>Methanobacteriati</taxon>
        <taxon>Methanobacteriota</taxon>
        <taxon>Candidatus Methanoliparia</taxon>
        <taxon>Candidatus Methanoliparales</taxon>
        <taxon>Candidatus Methanollivieraceae</taxon>
        <taxon>Candidatus Methanolliviera</taxon>
    </lineage>
</organism>
<evidence type="ECO:0000313" key="2">
    <source>
        <dbReference type="EMBL" id="RZN71204.1"/>
    </source>
</evidence>
<evidence type="ECO:0000313" key="3">
    <source>
        <dbReference type="Proteomes" id="UP000320766"/>
    </source>
</evidence>
<reference evidence="2 3" key="1">
    <citation type="journal article" date="2019" name="Nat. Microbiol.">
        <title>Wide diversity of methane and short-chain alkane metabolisms in uncultured archaea.</title>
        <authorList>
            <person name="Borrel G."/>
            <person name="Adam P.S."/>
            <person name="McKay L.J."/>
            <person name="Chen L.X."/>
            <person name="Sierra-Garcia I.N."/>
            <person name="Sieber C.M."/>
            <person name="Letourneur Q."/>
            <person name="Ghozlane A."/>
            <person name="Andersen G.L."/>
            <person name="Li W.J."/>
            <person name="Hallam S.J."/>
            <person name="Muyzer G."/>
            <person name="de Oliveira V.M."/>
            <person name="Inskeep W.P."/>
            <person name="Banfield J.F."/>
            <person name="Gribaldo S."/>
        </authorList>
    </citation>
    <scope>NUCLEOTIDE SEQUENCE [LARGE SCALE GENOMIC DNA]</scope>
    <source>
        <strain evidence="2">NM1b</strain>
    </source>
</reference>
<dbReference type="PANTHER" id="PTHR44119:SF1">
    <property type="entry name" value="MAGNESIUM-CHELATASE SUBUNIT CHLH, CHLOROPLASTIC"/>
    <property type="match status" value="1"/>
</dbReference>
<evidence type="ECO:0000259" key="1">
    <source>
        <dbReference type="Pfam" id="PF02514"/>
    </source>
</evidence>
<accession>A0A520KXS9</accession>
<dbReference type="Proteomes" id="UP000320766">
    <property type="component" value="Unassembled WGS sequence"/>
</dbReference>
<feature type="domain" description="CobN/magnesium chelatase" evidence="1">
    <location>
        <begin position="172"/>
        <end position="459"/>
    </location>
</feature>
<name>A0A520KXS9_9EURY</name>
<dbReference type="InterPro" id="IPR003672">
    <property type="entry name" value="CobN/Mg_chltase"/>
</dbReference>
<gene>
    <name evidence="2" type="ORF">EF807_02460</name>
</gene>
<comment type="caution">
    <text evidence="2">The sequence shown here is derived from an EMBL/GenBank/DDBJ whole genome shotgun (WGS) entry which is preliminary data.</text>
</comment>
<dbReference type="EMBL" id="RXIL01000044">
    <property type="protein sequence ID" value="RZN71204.1"/>
    <property type="molecule type" value="Genomic_DNA"/>
</dbReference>
<sequence length="459" mass="51635">MTEEEMSPSKTTKIAVVTSMNGAKSVAEAMGEIRREDGDVIDLKLYYVDDIGKGIEDVSSLIDADIVWLDIRNDTPAVKLIKEVLSDADNVVLGYSMGNYFGEGPVWLEREQSPTQQRIIGWIRRRMEEMVGRDDTNFDLSKMQGMMKMAGVVGKIPSRFFKEVSRRTTAMEYWQYGGKENTKNLLLYLAKEYGGQKIIPTSPQEYPEPGIYHPLTRETFSTLKDYLKRYERTKEQTVGMLLVGGSNLEDSAVGASEIMKRLKGEVNFIPIYSQNFKYPEAIQDFFFDGDGKPIVDMVVSFLLFRMNGGPMGGDPKLTLDTLQSLDVPVINASPMYLGEIQNWRESKRGLSPIEVITQITLPELDGCIEPILPCGHEESGFDQNIGTKVKAMTPIPDRLDRIAGRMEGWLRLKRKENAEKKVAIILYNYPPDESGVGAAGYLNTMESIKKLLKTLKEEG</sequence>
<dbReference type="Pfam" id="PF02514">
    <property type="entry name" value="CobN-Mg_chel"/>
    <property type="match status" value="1"/>
</dbReference>
<proteinExistence type="predicted"/>
<dbReference type="PANTHER" id="PTHR44119">
    <property type="entry name" value="MAGNESIUM-CHELATASE SUBUNIT CHLH, CHLOROPLASTIC"/>
    <property type="match status" value="1"/>
</dbReference>